<dbReference type="RefSeq" id="WP_185978822.1">
    <property type="nucleotide sequence ID" value="NZ_JACBGI020000024.1"/>
</dbReference>
<feature type="domain" description="Flagellin N-terminal" evidence="6">
    <location>
        <begin position="3"/>
        <end position="139"/>
    </location>
</feature>
<gene>
    <name evidence="8" type="primary">flgL</name>
    <name evidence="8" type="ORF">H8792_010020</name>
</gene>
<evidence type="ECO:0000256" key="4">
    <source>
        <dbReference type="ARBA" id="ARBA00022525"/>
    </source>
</evidence>
<name>A0ABS0BY19_9GAMM</name>
<dbReference type="InterPro" id="IPR001029">
    <property type="entry name" value="Flagellin_N"/>
</dbReference>
<keyword evidence="8" id="KW-0282">Flagellum</keyword>
<dbReference type="InterPro" id="IPR001492">
    <property type="entry name" value="Flagellin"/>
</dbReference>
<comment type="caution">
    <text evidence="8">The sequence shown here is derived from an EMBL/GenBank/DDBJ whole genome shotgun (WGS) entry which is preliminary data.</text>
</comment>
<dbReference type="Gene3D" id="1.20.1330.10">
    <property type="entry name" value="f41 fragment of flagellin, N-terminal domain"/>
    <property type="match status" value="1"/>
</dbReference>
<evidence type="ECO:0000256" key="1">
    <source>
        <dbReference type="ARBA" id="ARBA00004365"/>
    </source>
</evidence>
<evidence type="ECO:0000313" key="8">
    <source>
        <dbReference type="EMBL" id="MBF6058675.1"/>
    </source>
</evidence>
<keyword evidence="4" id="KW-0964">Secreted</keyword>
<feature type="domain" description="Flagellin C-terminal" evidence="7">
    <location>
        <begin position="250"/>
        <end position="333"/>
    </location>
</feature>
<keyword evidence="5" id="KW-0975">Bacterial flagellum</keyword>
<dbReference type="InterPro" id="IPR046358">
    <property type="entry name" value="Flagellin_C"/>
</dbReference>
<keyword evidence="9" id="KW-1185">Reference proteome</keyword>
<dbReference type="NCBIfam" id="TIGR02550">
    <property type="entry name" value="flagell_flgL"/>
    <property type="match status" value="1"/>
</dbReference>
<accession>A0ABS0BY19</accession>
<comment type="subcellular location">
    <subcellularLocation>
        <location evidence="1">Bacterial flagellum</location>
    </subcellularLocation>
    <subcellularLocation>
        <location evidence="2">Secreted</location>
    </subcellularLocation>
</comment>
<comment type="similarity">
    <text evidence="3">Belongs to the bacterial flagellin family.</text>
</comment>
<evidence type="ECO:0000256" key="2">
    <source>
        <dbReference type="ARBA" id="ARBA00004613"/>
    </source>
</evidence>
<protein>
    <submittedName>
        <fullName evidence="8">Flagellar hook-associated protein FlgL</fullName>
    </submittedName>
</protein>
<sequence length="333" mass="36380">MRVSTNQFNSQSISSIQKHQEDILKLQLQLSTGKRVNAASDDPVAASQIHSLKNTMSMIDQFATNGTYAQTQLSQEETAISDITSSLQRARVLAVQMSSDTYNADNRKAAAEEVGQLIDQVKSMMNYTTADGEKIFAGSSVNADSVFVEDPTNPGYYAYIGSDNLIGEPEYDPQANFGARFVQIGFDNDNQVSPDDSGDSSRVRTTDNGAKVFAVEGNSLPAGVDKNILNTLVEFKNQLEAGTAPSDGIIQDIDSSIQQQSVVLAEVGGRQNRIESQYNAGESFKLSLEERRQNLEDMDAVQGITDLTQSQNALQIAQQIYTRVQSLSLFNYL</sequence>
<dbReference type="PRINTS" id="PR00207">
    <property type="entry name" value="FLAGELLIN"/>
</dbReference>
<reference evidence="8 9" key="1">
    <citation type="submission" date="2020-06" db="EMBL/GenBank/DDBJ databases">
        <authorList>
            <person name="Scott K."/>
        </authorList>
    </citation>
    <scope>NUCLEOTIDE SEQUENCE [LARGE SCALE GENOMIC DNA]</scope>
    <source>
        <strain evidence="8 9">HH1</strain>
    </source>
</reference>
<dbReference type="Pfam" id="PF00669">
    <property type="entry name" value="Flagellin_N"/>
    <property type="match status" value="1"/>
</dbReference>
<proteinExistence type="inferred from homology"/>
<dbReference type="EMBL" id="JACBGI020000024">
    <property type="protein sequence ID" value="MBF6058675.1"/>
    <property type="molecule type" value="Genomic_DNA"/>
</dbReference>
<dbReference type="PANTHER" id="PTHR42792">
    <property type="entry name" value="FLAGELLIN"/>
    <property type="match status" value="1"/>
</dbReference>
<evidence type="ECO:0000313" key="9">
    <source>
        <dbReference type="Proteomes" id="UP001193680"/>
    </source>
</evidence>
<dbReference type="InterPro" id="IPR013384">
    <property type="entry name" value="Flagell_FlgL"/>
</dbReference>
<evidence type="ECO:0000256" key="3">
    <source>
        <dbReference type="ARBA" id="ARBA00005709"/>
    </source>
</evidence>
<dbReference type="Proteomes" id="UP001193680">
    <property type="component" value="Unassembled WGS sequence"/>
</dbReference>
<organism evidence="8 9">
    <name type="scientific">Thiomicrorhabdus heinhorstiae</name>
    <dbReference type="NCBI Taxonomy" id="2748010"/>
    <lineage>
        <taxon>Bacteria</taxon>
        <taxon>Pseudomonadati</taxon>
        <taxon>Pseudomonadota</taxon>
        <taxon>Gammaproteobacteria</taxon>
        <taxon>Thiotrichales</taxon>
        <taxon>Piscirickettsiaceae</taxon>
        <taxon>Thiomicrorhabdus</taxon>
    </lineage>
</organism>
<evidence type="ECO:0000259" key="6">
    <source>
        <dbReference type="Pfam" id="PF00669"/>
    </source>
</evidence>
<keyword evidence="8" id="KW-0966">Cell projection</keyword>
<dbReference type="Pfam" id="PF00700">
    <property type="entry name" value="Flagellin_C"/>
    <property type="match status" value="1"/>
</dbReference>
<evidence type="ECO:0000256" key="5">
    <source>
        <dbReference type="ARBA" id="ARBA00023143"/>
    </source>
</evidence>
<dbReference type="PANTHER" id="PTHR42792:SF1">
    <property type="entry name" value="FLAGELLAR HOOK-ASSOCIATED PROTEIN 3"/>
    <property type="match status" value="1"/>
</dbReference>
<evidence type="ECO:0000259" key="7">
    <source>
        <dbReference type="Pfam" id="PF00700"/>
    </source>
</evidence>
<keyword evidence="8" id="KW-0969">Cilium</keyword>
<dbReference type="SUPFAM" id="SSF64518">
    <property type="entry name" value="Phase 1 flagellin"/>
    <property type="match status" value="1"/>
</dbReference>
<reference evidence="8 9" key="2">
    <citation type="submission" date="2020-11" db="EMBL/GenBank/DDBJ databases">
        <title>Sulfur oxidizing isolate from Hospital Hole Sinkhole.</title>
        <authorList>
            <person name="Scott K.M."/>
        </authorList>
    </citation>
    <scope>NUCLEOTIDE SEQUENCE [LARGE SCALE GENOMIC DNA]</scope>
    <source>
        <strain evidence="8 9">HH1</strain>
    </source>
</reference>